<evidence type="ECO:0000313" key="3">
    <source>
        <dbReference type="EMBL" id="MEQ2167726.1"/>
    </source>
</evidence>
<feature type="coiled-coil region" evidence="1">
    <location>
        <begin position="120"/>
        <end position="147"/>
    </location>
</feature>
<name>A0ABV0N9K7_9TELE</name>
<feature type="compositionally biased region" description="Basic and acidic residues" evidence="2">
    <location>
        <begin position="27"/>
        <end position="45"/>
    </location>
</feature>
<gene>
    <name evidence="3" type="ORF">GOODEAATRI_007032</name>
</gene>
<sequence length="181" mass="21016">MVQWLVDGLHSLSRLMSHSDLQAQLSTEKESARGTQEELEKERQNQKKISLRLSQEEHQKALLRRDFQLQSLGLQARLQQRLWSQERTLLVQESQHLKQALLLLSLKLRCFLKHAVSSTLADLKVALQDLSAELRQERQGSQELTQQFAKAKASWEVERTELKSLIMQVTKLLQIVYVYGD</sequence>
<protein>
    <submittedName>
        <fullName evidence="3">Uncharacterized protein</fullName>
    </submittedName>
</protein>
<dbReference type="PANTHER" id="PTHR15742">
    <property type="entry name" value="GIRDIN"/>
    <property type="match status" value="1"/>
</dbReference>
<reference evidence="3 4" key="1">
    <citation type="submission" date="2021-06" db="EMBL/GenBank/DDBJ databases">
        <authorList>
            <person name="Palmer J.M."/>
        </authorList>
    </citation>
    <scope>NUCLEOTIDE SEQUENCE [LARGE SCALE GENOMIC DNA]</scope>
    <source>
        <strain evidence="3 4">GA_2019</strain>
        <tissue evidence="3">Muscle</tissue>
    </source>
</reference>
<keyword evidence="4" id="KW-1185">Reference proteome</keyword>
<keyword evidence="1" id="KW-0175">Coiled coil</keyword>
<accession>A0ABV0N9K7</accession>
<feature type="region of interest" description="Disordered" evidence="2">
    <location>
        <begin position="25"/>
        <end position="47"/>
    </location>
</feature>
<proteinExistence type="predicted"/>
<comment type="caution">
    <text evidence="3">The sequence shown here is derived from an EMBL/GenBank/DDBJ whole genome shotgun (WGS) entry which is preliminary data.</text>
</comment>
<organism evidence="3 4">
    <name type="scientific">Goodea atripinnis</name>
    <dbReference type="NCBI Taxonomy" id="208336"/>
    <lineage>
        <taxon>Eukaryota</taxon>
        <taxon>Metazoa</taxon>
        <taxon>Chordata</taxon>
        <taxon>Craniata</taxon>
        <taxon>Vertebrata</taxon>
        <taxon>Euteleostomi</taxon>
        <taxon>Actinopterygii</taxon>
        <taxon>Neopterygii</taxon>
        <taxon>Teleostei</taxon>
        <taxon>Neoteleostei</taxon>
        <taxon>Acanthomorphata</taxon>
        <taxon>Ovalentaria</taxon>
        <taxon>Atherinomorphae</taxon>
        <taxon>Cyprinodontiformes</taxon>
        <taxon>Goodeidae</taxon>
        <taxon>Goodea</taxon>
    </lineage>
</organism>
<evidence type="ECO:0000256" key="1">
    <source>
        <dbReference type="SAM" id="Coils"/>
    </source>
</evidence>
<dbReference type="Proteomes" id="UP001476798">
    <property type="component" value="Unassembled WGS sequence"/>
</dbReference>
<evidence type="ECO:0000313" key="4">
    <source>
        <dbReference type="Proteomes" id="UP001476798"/>
    </source>
</evidence>
<dbReference type="PANTHER" id="PTHR15742:SF1">
    <property type="entry name" value="PROTEIN SOGA1"/>
    <property type="match status" value="1"/>
</dbReference>
<evidence type="ECO:0000256" key="2">
    <source>
        <dbReference type="SAM" id="MobiDB-lite"/>
    </source>
</evidence>
<dbReference type="EMBL" id="JAHRIO010030331">
    <property type="protein sequence ID" value="MEQ2167726.1"/>
    <property type="molecule type" value="Genomic_DNA"/>
</dbReference>
<dbReference type="InterPro" id="IPR049885">
    <property type="entry name" value="MTCL1-3"/>
</dbReference>